<dbReference type="SMART" id="SM00740">
    <property type="entry name" value="PASTA"/>
    <property type="match status" value="2"/>
</dbReference>
<sequence>MKFLKLLGSWQFWLSIVLAIVIFFGILQVTFLWLNTYTNHGVQVEVPNLNNLTLDQAIVKLEKNDLEYEIDTSKYDPKYKSYQILDIYPLIGSRVKKGRRIFIRANAKTWKFVTVPNVIGKYKYLAFSQLNLVGLKITDTIYEPSLATNTVLKLLYKGKEVQPGLTLPRFSPLTIVLAKSLAKNVSVPNFIGLDEETAKNMITENLFSIGNITYDDPARTENNYVYYQVPAPSFIYDQGQPIDLYLSDKPLVKLKEKIKELDQTFNIHKYSDSLNNVNYSHEISNSVINYKNITSSTENTTNNTNTSENITQPIPHPRYDPHKKPKRVILE</sequence>
<evidence type="ECO:0000259" key="3">
    <source>
        <dbReference type="PROSITE" id="PS51178"/>
    </source>
</evidence>
<reference evidence="4 5" key="1">
    <citation type="submission" date="2016-01" db="EMBL/GenBank/DDBJ databases">
        <authorList>
            <person name="McClelland M."/>
            <person name="Jain A."/>
            <person name="Saraogi P."/>
            <person name="Mendelson R."/>
            <person name="Westerman R."/>
            <person name="SanMiguel P."/>
            <person name="Csonka L."/>
        </authorList>
    </citation>
    <scope>NUCLEOTIDE SEQUENCE [LARGE SCALE GENOMIC DNA]</scope>
    <source>
        <strain evidence="4 5">R-53146</strain>
    </source>
</reference>
<dbReference type="InterPro" id="IPR005543">
    <property type="entry name" value="PASTA_dom"/>
</dbReference>
<keyword evidence="5" id="KW-1185">Reference proteome</keyword>
<organism evidence="4 5">
    <name type="scientific">Apibacter mensalis</name>
    <dbReference type="NCBI Taxonomy" id="1586267"/>
    <lineage>
        <taxon>Bacteria</taxon>
        <taxon>Pseudomonadati</taxon>
        <taxon>Bacteroidota</taxon>
        <taxon>Flavobacteriia</taxon>
        <taxon>Flavobacteriales</taxon>
        <taxon>Weeksellaceae</taxon>
        <taxon>Apibacter</taxon>
    </lineage>
</organism>
<feature type="compositionally biased region" description="Basic and acidic residues" evidence="1">
    <location>
        <begin position="317"/>
        <end position="331"/>
    </location>
</feature>
<gene>
    <name evidence="4" type="ORF">Ga0061079_11080</name>
</gene>
<evidence type="ECO:0000256" key="2">
    <source>
        <dbReference type="SAM" id="Phobius"/>
    </source>
</evidence>
<feature type="domain" description="PASTA" evidence="3">
    <location>
        <begin position="181"/>
        <end position="248"/>
    </location>
</feature>
<name>A0A0X3AQZ3_9FLAO</name>
<proteinExistence type="predicted"/>
<evidence type="ECO:0000256" key="1">
    <source>
        <dbReference type="SAM" id="MobiDB-lite"/>
    </source>
</evidence>
<keyword evidence="4" id="KW-0808">Transferase</keyword>
<feature type="domain" description="PASTA" evidence="3">
    <location>
        <begin position="41"/>
        <end position="107"/>
    </location>
</feature>
<evidence type="ECO:0000313" key="4">
    <source>
        <dbReference type="EMBL" id="CVK16796.1"/>
    </source>
</evidence>
<accession>A0A0X3AQZ3</accession>
<dbReference type="Gene3D" id="3.30.10.20">
    <property type="match status" value="2"/>
</dbReference>
<dbReference type="STRING" id="1586267.GCA_001418685_01661"/>
<keyword evidence="4" id="KW-0418">Kinase</keyword>
<dbReference type="GO" id="GO:0004674">
    <property type="term" value="F:protein serine/threonine kinase activity"/>
    <property type="evidence" value="ECO:0007669"/>
    <property type="project" value="UniProtKB-KW"/>
</dbReference>
<feature type="transmembrane region" description="Helical" evidence="2">
    <location>
        <begin position="12"/>
        <end position="34"/>
    </location>
</feature>
<dbReference type="OrthoDB" id="9803895at2"/>
<feature type="compositionally biased region" description="Low complexity" evidence="1">
    <location>
        <begin position="298"/>
        <end position="311"/>
    </location>
</feature>
<keyword evidence="2" id="KW-1133">Transmembrane helix</keyword>
<dbReference type="PROSITE" id="PS51178">
    <property type="entry name" value="PASTA"/>
    <property type="match status" value="2"/>
</dbReference>
<keyword evidence="2" id="KW-0472">Membrane</keyword>
<evidence type="ECO:0000313" key="5">
    <source>
        <dbReference type="Proteomes" id="UP000182761"/>
    </source>
</evidence>
<protein>
    <submittedName>
        <fullName evidence="4">Serine/threonine protein kinase</fullName>
    </submittedName>
</protein>
<dbReference type="Pfam" id="PF03793">
    <property type="entry name" value="PASTA"/>
    <property type="match status" value="2"/>
</dbReference>
<feature type="region of interest" description="Disordered" evidence="1">
    <location>
        <begin position="298"/>
        <end position="331"/>
    </location>
</feature>
<dbReference type="AlphaFoldDB" id="A0A0X3AQZ3"/>
<keyword evidence="2" id="KW-0812">Transmembrane</keyword>
<dbReference type="Proteomes" id="UP000182761">
    <property type="component" value="Unassembled WGS sequence"/>
</dbReference>
<dbReference type="CDD" id="cd06577">
    <property type="entry name" value="PASTA_pknB"/>
    <property type="match status" value="2"/>
</dbReference>
<keyword evidence="4" id="KW-0723">Serine/threonine-protein kinase</keyword>
<dbReference type="EMBL" id="FCOR01000010">
    <property type="protein sequence ID" value="CVK16796.1"/>
    <property type="molecule type" value="Genomic_DNA"/>
</dbReference>
<dbReference type="RefSeq" id="WP_055425985.1">
    <property type="nucleotide sequence ID" value="NZ_FCOR01000010.1"/>
</dbReference>